<dbReference type="GO" id="GO:0004146">
    <property type="term" value="F:dihydrofolate reductase activity"/>
    <property type="evidence" value="ECO:0007669"/>
    <property type="project" value="UniProtKB-EC"/>
</dbReference>
<keyword evidence="6" id="KW-0560">Oxidoreductase</keyword>
<keyword evidence="5" id="KW-0521">NADP</keyword>
<dbReference type="STRING" id="717646.M2MQ31"/>
<accession>M2MQ31</accession>
<proteinExistence type="inferred from homology"/>
<sequence>MSLKQLPLTIIVAATPNNGIGNAGGLPWPMLRKEMAYFARVTKRVPMPKNTGSRTRRNAIIMGRKTWDSIPPKFRPLKDRTNVVISSQHRENLEGITDDVVVAQDVPAALHALEQHISAGQAPPVGRAFIIGGSRIYDAALNMPQTRSILLTRILKDYNCDTHFPVDLSKASSWVLKSLAELEHFVGEDVPEQPLTESTSGEDVSFEFQLFERE</sequence>
<dbReference type="GO" id="GO:0005739">
    <property type="term" value="C:mitochondrion"/>
    <property type="evidence" value="ECO:0007669"/>
    <property type="project" value="TreeGrafter"/>
</dbReference>
<dbReference type="OMA" id="QYEFQMW"/>
<evidence type="ECO:0000256" key="5">
    <source>
        <dbReference type="ARBA" id="ARBA00022857"/>
    </source>
</evidence>
<dbReference type="InterPro" id="IPR024072">
    <property type="entry name" value="DHFR-like_dom_sf"/>
</dbReference>
<dbReference type="PROSITE" id="PS51330">
    <property type="entry name" value="DHFR_2"/>
    <property type="match status" value="1"/>
</dbReference>
<gene>
    <name evidence="9" type="ORF">BAUCODRAFT_64411</name>
</gene>
<reference evidence="9 10" key="1">
    <citation type="journal article" date="2012" name="PLoS Pathog.">
        <title>Diverse lifestyles and strategies of plant pathogenesis encoded in the genomes of eighteen Dothideomycetes fungi.</title>
        <authorList>
            <person name="Ohm R.A."/>
            <person name="Feau N."/>
            <person name="Henrissat B."/>
            <person name="Schoch C.L."/>
            <person name="Horwitz B.A."/>
            <person name="Barry K.W."/>
            <person name="Condon B.J."/>
            <person name="Copeland A.C."/>
            <person name="Dhillon B."/>
            <person name="Glaser F."/>
            <person name="Hesse C.N."/>
            <person name="Kosti I."/>
            <person name="LaButti K."/>
            <person name="Lindquist E.A."/>
            <person name="Lucas S."/>
            <person name="Salamov A.A."/>
            <person name="Bradshaw R.E."/>
            <person name="Ciuffetti L."/>
            <person name="Hamelin R.C."/>
            <person name="Kema G.H.J."/>
            <person name="Lawrence C."/>
            <person name="Scott J.A."/>
            <person name="Spatafora J.W."/>
            <person name="Turgeon B.G."/>
            <person name="de Wit P.J.G.M."/>
            <person name="Zhong S."/>
            <person name="Goodwin S.B."/>
            <person name="Grigoriev I.V."/>
        </authorList>
    </citation>
    <scope>NUCLEOTIDE SEQUENCE [LARGE SCALE GENOMIC DNA]</scope>
    <source>
        <strain evidence="9 10">UAMH 10762</strain>
    </source>
</reference>
<dbReference type="HOGENOM" id="CLU_043966_2_1_1"/>
<organism evidence="9 10">
    <name type="scientific">Baudoinia panamericana (strain UAMH 10762)</name>
    <name type="common">Angels' share fungus</name>
    <name type="synonym">Baudoinia compniacensis (strain UAMH 10762)</name>
    <dbReference type="NCBI Taxonomy" id="717646"/>
    <lineage>
        <taxon>Eukaryota</taxon>
        <taxon>Fungi</taxon>
        <taxon>Dikarya</taxon>
        <taxon>Ascomycota</taxon>
        <taxon>Pezizomycotina</taxon>
        <taxon>Dothideomycetes</taxon>
        <taxon>Dothideomycetidae</taxon>
        <taxon>Mycosphaerellales</taxon>
        <taxon>Teratosphaeriaceae</taxon>
        <taxon>Baudoinia</taxon>
    </lineage>
</organism>
<evidence type="ECO:0000313" key="9">
    <source>
        <dbReference type="EMBL" id="EMC98881.1"/>
    </source>
</evidence>
<evidence type="ECO:0000256" key="7">
    <source>
        <dbReference type="RuleBase" id="RU004474"/>
    </source>
</evidence>
<evidence type="ECO:0000256" key="2">
    <source>
        <dbReference type="ARBA" id="ARBA00012856"/>
    </source>
</evidence>
<keyword evidence="4" id="KW-0554">One-carbon metabolism</keyword>
<dbReference type="InterPro" id="IPR017925">
    <property type="entry name" value="DHFR_CS"/>
</dbReference>
<evidence type="ECO:0000256" key="6">
    <source>
        <dbReference type="ARBA" id="ARBA00023002"/>
    </source>
</evidence>
<dbReference type="RefSeq" id="XP_007673696.1">
    <property type="nucleotide sequence ID" value="XM_007675506.1"/>
</dbReference>
<comment type="similarity">
    <text evidence="7">Belongs to the dihydrofolate reductase family.</text>
</comment>
<dbReference type="CDD" id="cd00209">
    <property type="entry name" value="DHFR"/>
    <property type="match status" value="1"/>
</dbReference>
<dbReference type="GO" id="GO:0050661">
    <property type="term" value="F:NADP binding"/>
    <property type="evidence" value="ECO:0007669"/>
    <property type="project" value="InterPro"/>
</dbReference>
<dbReference type="EC" id="1.5.1.3" evidence="2"/>
<dbReference type="AlphaFoldDB" id="M2MQ31"/>
<dbReference type="GeneID" id="19116159"/>
<dbReference type="Pfam" id="PF00186">
    <property type="entry name" value="DHFR_1"/>
    <property type="match status" value="1"/>
</dbReference>
<dbReference type="EMBL" id="KB445552">
    <property type="protein sequence ID" value="EMC98881.1"/>
    <property type="molecule type" value="Genomic_DNA"/>
</dbReference>
<dbReference type="PROSITE" id="PS00075">
    <property type="entry name" value="DHFR_1"/>
    <property type="match status" value="1"/>
</dbReference>
<dbReference type="PANTHER" id="PTHR48069:SF3">
    <property type="entry name" value="DIHYDROFOLATE REDUCTASE"/>
    <property type="match status" value="1"/>
</dbReference>
<protein>
    <recommendedName>
        <fullName evidence="3">Dihydrofolate reductase</fullName>
        <ecNumber evidence="2">1.5.1.3</ecNumber>
    </recommendedName>
</protein>
<dbReference type="PANTHER" id="PTHR48069">
    <property type="entry name" value="DIHYDROFOLATE REDUCTASE"/>
    <property type="match status" value="1"/>
</dbReference>
<dbReference type="GO" id="GO:0046655">
    <property type="term" value="P:folic acid metabolic process"/>
    <property type="evidence" value="ECO:0007669"/>
    <property type="project" value="TreeGrafter"/>
</dbReference>
<evidence type="ECO:0000256" key="3">
    <source>
        <dbReference type="ARBA" id="ARBA00018886"/>
    </source>
</evidence>
<dbReference type="InterPro" id="IPR012259">
    <property type="entry name" value="DHFR"/>
</dbReference>
<keyword evidence="10" id="KW-1185">Reference proteome</keyword>
<evidence type="ECO:0000256" key="1">
    <source>
        <dbReference type="ARBA" id="ARBA00004903"/>
    </source>
</evidence>
<dbReference type="GO" id="GO:0046452">
    <property type="term" value="P:dihydrofolate metabolic process"/>
    <property type="evidence" value="ECO:0007669"/>
    <property type="project" value="TreeGrafter"/>
</dbReference>
<evidence type="ECO:0000256" key="4">
    <source>
        <dbReference type="ARBA" id="ARBA00022563"/>
    </source>
</evidence>
<dbReference type="InterPro" id="IPR001796">
    <property type="entry name" value="DHFR_dom"/>
</dbReference>
<dbReference type="GO" id="GO:0006730">
    <property type="term" value="P:one-carbon metabolic process"/>
    <property type="evidence" value="ECO:0007669"/>
    <property type="project" value="UniProtKB-KW"/>
</dbReference>
<dbReference type="SUPFAM" id="SSF53597">
    <property type="entry name" value="Dihydrofolate reductase-like"/>
    <property type="match status" value="1"/>
</dbReference>
<comment type="pathway">
    <text evidence="1">Cofactor biosynthesis; tetrahydrofolate biosynthesis; 5,6,7,8-tetrahydrofolate from 7,8-dihydrofolate: step 1/1.</text>
</comment>
<name>M2MQ31_BAUPA</name>
<dbReference type="Gene3D" id="3.40.430.10">
    <property type="entry name" value="Dihydrofolate Reductase, subunit A"/>
    <property type="match status" value="1"/>
</dbReference>
<evidence type="ECO:0000259" key="8">
    <source>
        <dbReference type="PROSITE" id="PS51330"/>
    </source>
</evidence>
<dbReference type="PRINTS" id="PR00070">
    <property type="entry name" value="DHFR"/>
</dbReference>
<dbReference type="Proteomes" id="UP000011761">
    <property type="component" value="Unassembled WGS sequence"/>
</dbReference>
<feature type="domain" description="DHFR" evidence="8">
    <location>
        <begin position="7"/>
        <end position="213"/>
    </location>
</feature>
<dbReference type="KEGG" id="bcom:BAUCODRAFT_64411"/>
<dbReference type="GO" id="GO:0046654">
    <property type="term" value="P:tetrahydrofolate biosynthetic process"/>
    <property type="evidence" value="ECO:0007669"/>
    <property type="project" value="UniProtKB-UniPathway"/>
</dbReference>
<dbReference type="eggNOG" id="KOG1324">
    <property type="taxonomic scope" value="Eukaryota"/>
</dbReference>
<evidence type="ECO:0000313" key="10">
    <source>
        <dbReference type="Proteomes" id="UP000011761"/>
    </source>
</evidence>
<dbReference type="OrthoDB" id="414698at2759"/>
<dbReference type="UniPathway" id="UPA00077">
    <property type="reaction ID" value="UER00158"/>
</dbReference>